<dbReference type="Proteomes" id="UP000219689">
    <property type="component" value="Unassembled WGS sequence"/>
</dbReference>
<accession>A0A2A5QRN9</accession>
<evidence type="ECO:0000256" key="1">
    <source>
        <dbReference type="SAM" id="MobiDB-lite"/>
    </source>
</evidence>
<feature type="compositionally biased region" description="Basic and acidic residues" evidence="1">
    <location>
        <begin position="1"/>
        <end position="10"/>
    </location>
</feature>
<evidence type="ECO:0000313" key="2">
    <source>
        <dbReference type="EMBL" id="PCR89465.1"/>
    </source>
</evidence>
<gene>
    <name evidence="2" type="ORF">CP557_02280</name>
</gene>
<keyword evidence="3" id="KW-1185">Reference proteome</keyword>
<feature type="region of interest" description="Disordered" evidence="1">
    <location>
        <begin position="1"/>
        <end position="31"/>
    </location>
</feature>
<dbReference type="EMBL" id="NXNI01000001">
    <property type="protein sequence ID" value="PCR89465.1"/>
    <property type="molecule type" value="Genomic_DNA"/>
</dbReference>
<name>A0A2A5QRN9_9EURY</name>
<proteinExistence type="predicted"/>
<dbReference type="RefSeq" id="WP_097378412.1">
    <property type="nucleotide sequence ID" value="NZ_NXNI01000001.1"/>
</dbReference>
<comment type="caution">
    <text evidence="2">The sequence shown here is derived from an EMBL/GenBank/DDBJ whole genome shotgun (WGS) entry which is preliminary data.</text>
</comment>
<protein>
    <submittedName>
        <fullName evidence="2">Uncharacterized protein</fullName>
    </submittedName>
</protein>
<dbReference type="AlphaFoldDB" id="A0A2A5QRN9"/>
<evidence type="ECO:0000313" key="3">
    <source>
        <dbReference type="Proteomes" id="UP000219689"/>
    </source>
</evidence>
<reference evidence="2 3" key="1">
    <citation type="submission" date="2017-09" db="EMBL/GenBank/DDBJ databases">
        <title>Genome sequences of Natrinema ejinorence JCM 13890T.</title>
        <authorList>
            <person name="Roh S.W."/>
            <person name="Kim Y.B."/>
            <person name="Kim J.Y."/>
        </authorList>
    </citation>
    <scope>NUCLEOTIDE SEQUENCE [LARGE SCALE GENOMIC DNA]</scope>
    <source>
        <strain evidence="2 3">JCM 13890</strain>
    </source>
</reference>
<dbReference type="OrthoDB" id="193821at2157"/>
<organism evidence="2 3">
    <name type="scientific">Natrinema ejinorense</name>
    <dbReference type="NCBI Taxonomy" id="373386"/>
    <lineage>
        <taxon>Archaea</taxon>
        <taxon>Methanobacteriati</taxon>
        <taxon>Methanobacteriota</taxon>
        <taxon>Stenosarchaea group</taxon>
        <taxon>Halobacteria</taxon>
        <taxon>Halobacteriales</taxon>
        <taxon>Natrialbaceae</taxon>
        <taxon>Natrinema</taxon>
    </lineage>
</organism>
<feature type="compositionally biased region" description="Polar residues" evidence="1">
    <location>
        <begin position="12"/>
        <end position="26"/>
    </location>
</feature>
<sequence>MSDNETRGIESPDTTALTSKPISNPTEGFDVRFDPTYGAPRKIAFEPAGCGDWLRIDYEWTGCTWRERGFERCDRVGFEVADQIPPTVTRVVLAELFSTALSGSGVSDLDVLNALAREAFDDETVAEAKHRVRRNRGEA</sequence>